<evidence type="ECO:0000313" key="2">
    <source>
        <dbReference type="EMBL" id="TID17971.1"/>
    </source>
</evidence>
<dbReference type="Proteomes" id="UP000298493">
    <property type="component" value="Unassembled WGS sequence"/>
</dbReference>
<protein>
    <submittedName>
        <fullName evidence="2">Uncharacterized protein</fullName>
    </submittedName>
</protein>
<feature type="compositionally biased region" description="Acidic residues" evidence="1">
    <location>
        <begin position="330"/>
        <end position="341"/>
    </location>
</feature>
<dbReference type="EMBL" id="SNSC02000015">
    <property type="protein sequence ID" value="TID17971.1"/>
    <property type="molecule type" value="Genomic_DNA"/>
</dbReference>
<feature type="compositionally biased region" description="Acidic residues" evidence="1">
    <location>
        <begin position="290"/>
        <end position="313"/>
    </location>
</feature>
<keyword evidence="3" id="KW-1185">Reference proteome</keyword>
<feature type="compositionally biased region" description="Acidic residues" evidence="1">
    <location>
        <begin position="198"/>
        <end position="210"/>
    </location>
</feature>
<sequence>MVAIWLPFRGQDVRQSPGYNAYFPNDQVQQQSQSQKSYANPWVEVLEDGDIVVTCCQDGSPYHKLVCGHLIFTLSQGCGRTCRVAVNSTEKLRTEFNCDRCTDEETFADTMKQIREFCSAAIFANRIVLLEHLQPYIDAFTRRLSVGRRVRLGRRGRKAFAKTNEELVEHFQVQIERLVERSCRYFLDLLMKKRGNEMYDEPDEDDEGEELGGQLLDDTEEGEIVEDDADEDIGESGEDETFPELTATISLRRRPNADKIVEHKLSVVDSLISSVDFGDSFGSVEELMEAEEDWMEAEEDWMEEEEDEQEDEQKDAQDESPLKRGRGDGLEFDDEQDDTELDSPSKKARL</sequence>
<evidence type="ECO:0000313" key="3">
    <source>
        <dbReference type="Proteomes" id="UP000298493"/>
    </source>
</evidence>
<proteinExistence type="predicted"/>
<accession>A0A4Z1NTW7</accession>
<dbReference type="AlphaFoldDB" id="A0A4Z1NTW7"/>
<evidence type="ECO:0000256" key="1">
    <source>
        <dbReference type="SAM" id="MobiDB-lite"/>
    </source>
</evidence>
<feature type="region of interest" description="Disordered" evidence="1">
    <location>
        <begin position="198"/>
        <end position="223"/>
    </location>
</feature>
<name>A0A4Z1NTW7_9PEZI</name>
<gene>
    <name evidence="2" type="ORF">E6O75_ATG10616</name>
</gene>
<feature type="region of interest" description="Disordered" evidence="1">
    <location>
        <begin position="290"/>
        <end position="350"/>
    </location>
</feature>
<reference evidence="2 3" key="1">
    <citation type="submission" date="2019-04" db="EMBL/GenBank/DDBJ databases">
        <title>High contiguity whole genome sequence and gene annotation resource for two Venturia nashicola isolates.</title>
        <authorList>
            <person name="Prokchorchik M."/>
            <person name="Won K."/>
            <person name="Lee Y."/>
            <person name="Choi E.D."/>
            <person name="Segonzac C."/>
            <person name="Sohn K.H."/>
        </authorList>
    </citation>
    <scope>NUCLEOTIDE SEQUENCE [LARGE SCALE GENOMIC DNA]</scope>
    <source>
        <strain evidence="2 3">PRI2</strain>
    </source>
</reference>
<feature type="compositionally biased region" description="Basic and acidic residues" evidence="1">
    <location>
        <begin position="314"/>
        <end position="329"/>
    </location>
</feature>
<comment type="caution">
    <text evidence="2">The sequence shown here is derived from an EMBL/GenBank/DDBJ whole genome shotgun (WGS) entry which is preliminary data.</text>
</comment>
<organism evidence="2 3">
    <name type="scientific">Venturia nashicola</name>
    <dbReference type="NCBI Taxonomy" id="86259"/>
    <lineage>
        <taxon>Eukaryota</taxon>
        <taxon>Fungi</taxon>
        <taxon>Dikarya</taxon>
        <taxon>Ascomycota</taxon>
        <taxon>Pezizomycotina</taxon>
        <taxon>Dothideomycetes</taxon>
        <taxon>Pleosporomycetidae</taxon>
        <taxon>Venturiales</taxon>
        <taxon>Venturiaceae</taxon>
        <taxon>Venturia</taxon>
    </lineage>
</organism>